<evidence type="ECO:0000313" key="5">
    <source>
        <dbReference type="EMBL" id="CAH1110150.1"/>
    </source>
</evidence>
<dbReference type="SMART" id="SM00700">
    <property type="entry name" value="JHBP"/>
    <property type="match status" value="1"/>
</dbReference>
<dbReference type="PANTHER" id="PTHR11008:SF14">
    <property type="entry name" value="CIRCADIAN CLOCK-CONTROLLED PROTEIN-LIKE PROTEIN"/>
    <property type="match status" value="1"/>
</dbReference>
<dbReference type="FunFam" id="3.15.10.30:FF:000001">
    <property type="entry name" value="Takeout-like protein 1"/>
    <property type="match status" value="1"/>
</dbReference>
<dbReference type="GO" id="GO:0005615">
    <property type="term" value="C:extracellular space"/>
    <property type="evidence" value="ECO:0007669"/>
    <property type="project" value="TreeGrafter"/>
</dbReference>
<evidence type="ECO:0000256" key="2">
    <source>
        <dbReference type="ARBA" id="ARBA00023108"/>
    </source>
</evidence>
<dbReference type="AlphaFoldDB" id="A0A9P0GHN6"/>
<protein>
    <submittedName>
        <fullName evidence="5">Uncharacterized protein</fullName>
    </submittedName>
</protein>
<keyword evidence="1 4" id="KW-0732">Signal</keyword>
<dbReference type="Gene3D" id="3.15.10.30">
    <property type="entry name" value="Haemolymph juvenile hormone binding protein"/>
    <property type="match status" value="1"/>
</dbReference>
<feature type="signal peptide" evidence="4">
    <location>
        <begin position="1"/>
        <end position="24"/>
    </location>
</feature>
<dbReference type="InterPro" id="IPR038606">
    <property type="entry name" value="To_sf"/>
</dbReference>
<name>A0A9P0GHN6_9CUCU</name>
<comment type="similarity">
    <text evidence="3">Belongs to the TO family.</text>
</comment>
<dbReference type="EMBL" id="OV651816">
    <property type="protein sequence ID" value="CAH1110150.1"/>
    <property type="molecule type" value="Genomic_DNA"/>
</dbReference>
<dbReference type="OrthoDB" id="8185598at2759"/>
<dbReference type="PANTHER" id="PTHR11008">
    <property type="entry name" value="PROTEIN TAKEOUT-LIKE PROTEIN"/>
    <property type="match status" value="1"/>
</dbReference>
<evidence type="ECO:0000313" key="6">
    <source>
        <dbReference type="Proteomes" id="UP001153636"/>
    </source>
</evidence>
<feature type="chain" id="PRO_5040362517" evidence="4">
    <location>
        <begin position="25"/>
        <end position="248"/>
    </location>
</feature>
<keyword evidence="6" id="KW-1185">Reference proteome</keyword>
<accession>A0A9P0GHN6</accession>
<evidence type="ECO:0000256" key="4">
    <source>
        <dbReference type="SAM" id="SignalP"/>
    </source>
</evidence>
<reference evidence="5" key="1">
    <citation type="submission" date="2022-01" db="EMBL/GenBank/DDBJ databases">
        <authorList>
            <person name="King R."/>
        </authorList>
    </citation>
    <scope>NUCLEOTIDE SEQUENCE</scope>
</reference>
<dbReference type="Pfam" id="PF06585">
    <property type="entry name" value="JHBP"/>
    <property type="match status" value="1"/>
</dbReference>
<dbReference type="InterPro" id="IPR010562">
    <property type="entry name" value="Haemolymph_juvenile_hormone-bd"/>
</dbReference>
<gene>
    <name evidence="5" type="ORF">PSYICH_LOCUS10537</name>
</gene>
<dbReference type="GO" id="GO:0007623">
    <property type="term" value="P:circadian rhythm"/>
    <property type="evidence" value="ECO:0007669"/>
    <property type="project" value="UniProtKB-ARBA"/>
</dbReference>
<keyword evidence="2" id="KW-0090">Biological rhythms</keyword>
<sequence length="248" mass="27957">MKVFPKMIKYLLLAVIYCATKVFSGDLPSFIHVCHKEDPNLVQCMIASVEDIRPFLVDGVPEHRIPSLEPLIMKDFFSEEAAGMKITVSNVSAWGCTDYFVRGMDVNMETHLFTLYIDLPKLRIEAHYSVDGKLLVLPVKGDGNLEANITDAHARAQLAGEIYEKDGDKYLRYKNFDLHVDVGGGNVRLENLFNGDKVLLGMINDVVNKNFDMFIKELMPIIEKALAAVFKEAANAIVESYTYEQLFP</sequence>
<evidence type="ECO:0000256" key="3">
    <source>
        <dbReference type="ARBA" id="ARBA00060902"/>
    </source>
</evidence>
<evidence type="ECO:0000256" key="1">
    <source>
        <dbReference type="ARBA" id="ARBA00022729"/>
    </source>
</evidence>
<dbReference type="Proteomes" id="UP001153636">
    <property type="component" value="Chromosome 4"/>
</dbReference>
<proteinExistence type="inferred from homology"/>
<organism evidence="5 6">
    <name type="scientific">Psylliodes chrysocephalus</name>
    <dbReference type="NCBI Taxonomy" id="3402493"/>
    <lineage>
        <taxon>Eukaryota</taxon>
        <taxon>Metazoa</taxon>
        <taxon>Ecdysozoa</taxon>
        <taxon>Arthropoda</taxon>
        <taxon>Hexapoda</taxon>
        <taxon>Insecta</taxon>
        <taxon>Pterygota</taxon>
        <taxon>Neoptera</taxon>
        <taxon>Endopterygota</taxon>
        <taxon>Coleoptera</taxon>
        <taxon>Polyphaga</taxon>
        <taxon>Cucujiformia</taxon>
        <taxon>Chrysomeloidea</taxon>
        <taxon>Chrysomelidae</taxon>
        <taxon>Galerucinae</taxon>
        <taxon>Alticini</taxon>
        <taxon>Psylliodes</taxon>
    </lineage>
</organism>